<feature type="region of interest" description="Disordered" evidence="1">
    <location>
        <begin position="1"/>
        <end position="60"/>
    </location>
</feature>
<reference evidence="3 4" key="1">
    <citation type="submission" date="2018-03" db="EMBL/GenBank/DDBJ databases">
        <title>The draft genome of Mesorhizobium soli JCM 19897.</title>
        <authorList>
            <person name="Li L."/>
            <person name="Liu L."/>
            <person name="Liang L."/>
            <person name="Wang T."/>
            <person name="Zhang X."/>
        </authorList>
    </citation>
    <scope>NUCLEOTIDE SEQUENCE [LARGE SCALE GENOMIC DNA]</scope>
    <source>
        <strain evidence="3 4">JCM 19897</strain>
    </source>
</reference>
<dbReference type="OrthoDB" id="15401at2"/>
<feature type="transmembrane region" description="Helical" evidence="2">
    <location>
        <begin position="91"/>
        <end position="112"/>
    </location>
</feature>
<organism evidence="3 4">
    <name type="scientific">Pseudaminobacter soli</name>
    <name type="common">ex Li et al. 2025</name>
    <dbReference type="NCBI Taxonomy" id="1295366"/>
    <lineage>
        <taxon>Bacteria</taxon>
        <taxon>Pseudomonadati</taxon>
        <taxon>Pseudomonadota</taxon>
        <taxon>Alphaproteobacteria</taxon>
        <taxon>Hyphomicrobiales</taxon>
        <taxon>Phyllobacteriaceae</taxon>
        <taxon>Pseudaminobacter</taxon>
    </lineage>
</organism>
<dbReference type="RefSeq" id="WP_106724104.1">
    <property type="nucleotide sequence ID" value="NZ_PXYL01000004.1"/>
</dbReference>
<keyword evidence="4" id="KW-1185">Reference proteome</keyword>
<name>A0A2P7SGQ1_9HYPH</name>
<accession>A0A2P7SGQ1</accession>
<dbReference type="AlphaFoldDB" id="A0A2P7SGQ1"/>
<dbReference type="EMBL" id="PXYL01000004">
    <property type="protein sequence ID" value="PSJ61672.1"/>
    <property type="molecule type" value="Genomic_DNA"/>
</dbReference>
<evidence type="ECO:0000313" key="3">
    <source>
        <dbReference type="EMBL" id="PSJ61672.1"/>
    </source>
</evidence>
<sequence>MTMKKGSDKTSKSEPETSDKPDFRDDDLERRRRQLDAEIATRRRSGSEGERGAKSGGTTGYGQAVKLSSEFIAGVAVGAGLGWAIDRWAGTSPWGLIVFLLLGFAAGVLNVMRSAGVVAQPGQKVPDKHPKGSDD</sequence>
<comment type="caution">
    <text evidence="3">The sequence shown here is derived from an EMBL/GenBank/DDBJ whole genome shotgun (WGS) entry which is preliminary data.</text>
</comment>
<keyword evidence="2" id="KW-1133">Transmembrane helix</keyword>
<dbReference type="Pfam" id="PF09527">
    <property type="entry name" value="ATPase_gene1"/>
    <property type="match status" value="1"/>
</dbReference>
<feature type="compositionally biased region" description="Basic and acidic residues" evidence="1">
    <location>
        <begin position="1"/>
        <end position="53"/>
    </location>
</feature>
<evidence type="ECO:0000256" key="1">
    <source>
        <dbReference type="SAM" id="MobiDB-lite"/>
    </source>
</evidence>
<keyword evidence="2" id="KW-0812">Transmembrane</keyword>
<keyword evidence="2" id="KW-0472">Membrane</keyword>
<feature type="transmembrane region" description="Helical" evidence="2">
    <location>
        <begin position="64"/>
        <end position="85"/>
    </location>
</feature>
<proteinExistence type="predicted"/>
<dbReference type="InterPro" id="IPR032820">
    <property type="entry name" value="ATPase_put"/>
</dbReference>
<evidence type="ECO:0000313" key="4">
    <source>
        <dbReference type="Proteomes" id="UP000240653"/>
    </source>
</evidence>
<dbReference type="Proteomes" id="UP000240653">
    <property type="component" value="Unassembled WGS sequence"/>
</dbReference>
<protein>
    <submittedName>
        <fullName evidence="3">ATP F0F1 synthase subunit I</fullName>
    </submittedName>
</protein>
<gene>
    <name evidence="3" type="ORF">C7I85_10570</name>
</gene>
<evidence type="ECO:0000256" key="2">
    <source>
        <dbReference type="SAM" id="Phobius"/>
    </source>
</evidence>